<dbReference type="AlphaFoldDB" id="A0A2P2PLQ7"/>
<proteinExistence type="predicted"/>
<reference evidence="1" key="1">
    <citation type="submission" date="2018-02" db="EMBL/GenBank/DDBJ databases">
        <title>Rhizophora mucronata_Transcriptome.</title>
        <authorList>
            <person name="Meera S.P."/>
            <person name="Sreeshan A."/>
            <person name="Augustine A."/>
        </authorList>
    </citation>
    <scope>NUCLEOTIDE SEQUENCE</scope>
    <source>
        <tissue evidence="1">Leaf</tissue>
    </source>
</reference>
<evidence type="ECO:0000313" key="1">
    <source>
        <dbReference type="EMBL" id="MBX55682.1"/>
    </source>
</evidence>
<dbReference type="EMBL" id="GGEC01075198">
    <property type="protein sequence ID" value="MBX55682.1"/>
    <property type="molecule type" value="Transcribed_RNA"/>
</dbReference>
<protein>
    <submittedName>
        <fullName evidence="1">Uncharacterized protein</fullName>
    </submittedName>
</protein>
<name>A0A2P2PLQ7_RHIMU</name>
<accession>A0A2P2PLQ7</accession>
<sequence>MCTTKSCVCFVKLDAGARHPCCRVSCTRQ</sequence>
<organism evidence="1">
    <name type="scientific">Rhizophora mucronata</name>
    <name type="common">Asiatic mangrove</name>
    <dbReference type="NCBI Taxonomy" id="61149"/>
    <lineage>
        <taxon>Eukaryota</taxon>
        <taxon>Viridiplantae</taxon>
        <taxon>Streptophyta</taxon>
        <taxon>Embryophyta</taxon>
        <taxon>Tracheophyta</taxon>
        <taxon>Spermatophyta</taxon>
        <taxon>Magnoliopsida</taxon>
        <taxon>eudicotyledons</taxon>
        <taxon>Gunneridae</taxon>
        <taxon>Pentapetalae</taxon>
        <taxon>rosids</taxon>
        <taxon>fabids</taxon>
        <taxon>Malpighiales</taxon>
        <taxon>Rhizophoraceae</taxon>
        <taxon>Rhizophora</taxon>
    </lineage>
</organism>